<proteinExistence type="predicted"/>
<reference evidence="1" key="1">
    <citation type="submission" date="2014-12" db="EMBL/GenBank/DDBJ databases">
        <title>Insight into the proteome of Arion vulgaris.</title>
        <authorList>
            <person name="Aradska J."/>
            <person name="Bulat T."/>
            <person name="Smidak R."/>
            <person name="Sarate P."/>
            <person name="Gangsoo J."/>
            <person name="Sialana F."/>
            <person name="Bilban M."/>
            <person name="Lubec G."/>
        </authorList>
    </citation>
    <scope>NUCLEOTIDE SEQUENCE</scope>
    <source>
        <tissue evidence="1">Skin</tissue>
    </source>
</reference>
<name>A0A0B6ZN07_9EUPU</name>
<feature type="non-terminal residue" evidence="1">
    <location>
        <position position="1"/>
    </location>
</feature>
<gene>
    <name evidence="1" type="primary">ORF72100</name>
</gene>
<feature type="non-terminal residue" evidence="1">
    <location>
        <position position="130"/>
    </location>
</feature>
<dbReference type="AlphaFoldDB" id="A0A0B6ZN07"/>
<organism evidence="1">
    <name type="scientific">Arion vulgaris</name>
    <dbReference type="NCBI Taxonomy" id="1028688"/>
    <lineage>
        <taxon>Eukaryota</taxon>
        <taxon>Metazoa</taxon>
        <taxon>Spiralia</taxon>
        <taxon>Lophotrochozoa</taxon>
        <taxon>Mollusca</taxon>
        <taxon>Gastropoda</taxon>
        <taxon>Heterobranchia</taxon>
        <taxon>Euthyneura</taxon>
        <taxon>Panpulmonata</taxon>
        <taxon>Eupulmonata</taxon>
        <taxon>Stylommatophora</taxon>
        <taxon>Helicina</taxon>
        <taxon>Arionoidea</taxon>
        <taxon>Arionidae</taxon>
        <taxon>Arion</taxon>
    </lineage>
</organism>
<evidence type="ECO:0008006" key="2">
    <source>
        <dbReference type="Google" id="ProtNLM"/>
    </source>
</evidence>
<accession>A0A0B6ZN07</accession>
<protein>
    <recommendedName>
        <fullName evidence="2">EGF-like domain-containing protein</fullName>
    </recommendedName>
</protein>
<dbReference type="EMBL" id="HACG01023048">
    <property type="protein sequence ID" value="CEK69913.1"/>
    <property type="molecule type" value="Transcribed_RNA"/>
</dbReference>
<sequence>CNSDGICHNDLCSKGWFGPGCQYVDIIAISNASYWMWNRRESECSENINVQSFTVNLYSEFPFTWLRLQVNDPLLLQDFQLTFTDTRQRNRSDCKNMRNATVNDRTLDIHCDLNVAVEYVTLSGKGIKSL</sequence>
<evidence type="ECO:0000313" key="1">
    <source>
        <dbReference type="EMBL" id="CEK69913.1"/>
    </source>
</evidence>